<keyword evidence="1" id="KW-0732">Signal</keyword>
<dbReference type="Proteomes" id="UP001610335">
    <property type="component" value="Unassembled WGS sequence"/>
</dbReference>
<accession>A0ABR4I0X2</accession>
<evidence type="ECO:0008006" key="4">
    <source>
        <dbReference type="Google" id="ProtNLM"/>
    </source>
</evidence>
<protein>
    <recommendedName>
        <fullName evidence="4">Fungal N-terminal domain-containing protein</fullName>
    </recommendedName>
</protein>
<dbReference type="EMBL" id="JBFXLS010000064">
    <property type="protein sequence ID" value="KAL2821340.1"/>
    <property type="molecule type" value="Genomic_DNA"/>
</dbReference>
<evidence type="ECO:0000313" key="3">
    <source>
        <dbReference type="Proteomes" id="UP001610335"/>
    </source>
</evidence>
<evidence type="ECO:0000313" key="2">
    <source>
        <dbReference type="EMBL" id="KAL2821340.1"/>
    </source>
</evidence>
<dbReference type="PANTHER" id="PTHR35186">
    <property type="entry name" value="ANK_REP_REGION DOMAIN-CONTAINING PROTEIN"/>
    <property type="match status" value="1"/>
</dbReference>
<comment type="caution">
    <text evidence="2">The sequence shown here is derived from an EMBL/GenBank/DDBJ whole genome shotgun (WGS) entry which is preliminary data.</text>
</comment>
<keyword evidence="3" id="KW-1185">Reference proteome</keyword>
<proteinExistence type="predicted"/>
<evidence type="ECO:0000256" key="1">
    <source>
        <dbReference type="SAM" id="SignalP"/>
    </source>
</evidence>
<reference evidence="2 3" key="1">
    <citation type="submission" date="2024-07" db="EMBL/GenBank/DDBJ databases">
        <title>Section-level genome sequencing and comparative genomics of Aspergillus sections Usti and Cavernicolus.</title>
        <authorList>
            <consortium name="Lawrence Berkeley National Laboratory"/>
            <person name="Nybo J.L."/>
            <person name="Vesth T.C."/>
            <person name="Theobald S."/>
            <person name="Frisvad J.C."/>
            <person name="Larsen T.O."/>
            <person name="Kjaerboelling I."/>
            <person name="Rothschild-Mancinelli K."/>
            <person name="Lyhne E.K."/>
            <person name="Kogle M.E."/>
            <person name="Barry K."/>
            <person name="Clum A."/>
            <person name="Na H."/>
            <person name="Ledsgaard L."/>
            <person name="Lin J."/>
            <person name="Lipzen A."/>
            <person name="Kuo A."/>
            <person name="Riley R."/>
            <person name="Mondo S."/>
            <person name="LaButti K."/>
            <person name="Haridas S."/>
            <person name="Pangalinan J."/>
            <person name="Salamov A.A."/>
            <person name="Simmons B.A."/>
            <person name="Magnuson J.K."/>
            <person name="Chen J."/>
            <person name="Drula E."/>
            <person name="Henrissat B."/>
            <person name="Wiebenga A."/>
            <person name="Lubbers R.J."/>
            <person name="Gomes A.C."/>
            <person name="Makela M.R."/>
            <person name="Stajich J."/>
            <person name="Grigoriev I.V."/>
            <person name="Mortensen U.H."/>
            <person name="De vries R.P."/>
            <person name="Baker S.E."/>
            <person name="Andersen M.R."/>
        </authorList>
    </citation>
    <scope>NUCLEOTIDE SEQUENCE [LARGE SCALE GENOMIC DNA]</scope>
    <source>
        <strain evidence="2 3">CBS 600.67</strain>
    </source>
</reference>
<feature type="chain" id="PRO_5047326067" description="Fungal N-terminal domain-containing protein" evidence="1">
    <location>
        <begin position="25"/>
        <end position="216"/>
    </location>
</feature>
<dbReference type="PANTHER" id="PTHR35186:SF4">
    <property type="entry name" value="PRION-INHIBITION AND PROPAGATION HELO DOMAIN-CONTAINING PROTEIN"/>
    <property type="match status" value="1"/>
</dbReference>
<gene>
    <name evidence="2" type="ORF">BDW59DRAFT_110101</name>
</gene>
<feature type="signal peptide" evidence="1">
    <location>
        <begin position="1"/>
        <end position="24"/>
    </location>
</feature>
<sequence length="216" mass="24430">MEPAGVILATIPLILVALDKYVETLETIRLFGTESYRRYLERYSNLLSAHRASLLNAIEIALGVTIGTEEATGLLSHLDGSKSVWRDPKLQAKLRNNLGRDYEAFSNVMGEANRVLQELNHKLEKEVSISSAKSHSSRTMREIRKVKSILSKRKYDHLFENLDASISLLNRLVDQSLHRQECSRNFQGSRCEIPTFTSCKHSQSSSPRRILALSMS</sequence>
<name>A0ABR4I0X2_9EURO</name>
<organism evidence="2 3">
    <name type="scientific">Aspergillus cavernicola</name>
    <dbReference type="NCBI Taxonomy" id="176166"/>
    <lineage>
        <taxon>Eukaryota</taxon>
        <taxon>Fungi</taxon>
        <taxon>Dikarya</taxon>
        <taxon>Ascomycota</taxon>
        <taxon>Pezizomycotina</taxon>
        <taxon>Eurotiomycetes</taxon>
        <taxon>Eurotiomycetidae</taxon>
        <taxon>Eurotiales</taxon>
        <taxon>Aspergillaceae</taxon>
        <taxon>Aspergillus</taxon>
        <taxon>Aspergillus subgen. Nidulantes</taxon>
    </lineage>
</organism>